<evidence type="ECO:0000256" key="4">
    <source>
        <dbReference type="ARBA" id="ARBA00023004"/>
    </source>
</evidence>
<dbReference type="GO" id="GO:0016491">
    <property type="term" value="F:oxidoreductase activity"/>
    <property type="evidence" value="ECO:0007669"/>
    <property type="project" value="InterPro"/>
</dbReference>
<dbReference type="GO" id="GO:0051536">
    <property type="term" value="F:iron-sulfur cluster binding"/>
    <property type="evidence" value="ECO:0007669"/>
    <property type="project" value="UniProtKB-KW"/>
</dbReference>
<protein>
    <submittedName>
        <fullName evidence="7">Radical SAM protein</fullName>
    </submittedName>
</protein>
<proteinExistence type="predicted"/>
<keyword evidence="4" id="KW-0408">Iron</keyword>
<evidence type="ECO:0000259" key="6">
    <source>
        <dbReference type="PROSITE" id="PS51918"/>
    </source>
</evidence>
<comment type="cofactor">
    <cofactor evidence="1">
        <name>[4Fe-4S] cluster</name>
        <dbReference type="ChEBI" id="CHEBI:49883"/>
    </cofactor>
</comment>
<evidence type="ECO:0000256" key="3">
    <source>
        <dbReference type="ARBA" id="ARBA00022723"/>
    </source>
</evidence>
<dbReference type="InterPro" id="IPR058240">
    <property type="entry name" value="rSAM_sf"/>
</dbReference>
<organism evidence="7 8">
    <name type="scientific">Archangium violaceum Cb vi76</name>
    <dbReference type="NCBI Taxonomy" id="1406225"/>
    <lineage>
        <taxon>Bacteria</taxon>
        <taxon>Pseudomonadati</taxon>
        <taxon>Myxococcota</taxon>
        <taxon>Myxococcia</taxon>
        <taxon>Myxococcales</taxon>
        <taxon>Cystobacterineae</taxon>
        <taxon>Archangiaceae</taxon>
        <taxon>Archangium</taxon>
    </lineage>
</organism>
<keyword evidence="2" id="KW-0949">S-adenosyl-L-methionine</keyword>
<evidence type="ECO:0000256" key="5">
    <source>
        <dbReference type="ARBA" id="ARBA00023014"/>
    </source>
</evidence>
<dbReference type="Pfam" id="PF04055">
    <property type="entry name" value="Radical_SAM"/>
    <property type="match status" value="1"/>
</dbReference>
<dbReference type="SFLD" id="SFLDG01067">
    <property type="entry name" value="SPASM/twitch_domain_containing"/>
    <property type="match status" value="1"/>
</dbReference>
<dbReference type="PROSITE" id="PS51918">
    <property type="entry name" value="RADICAL_SAM"/>
    <property type="match status" value="1"/>
</dbReference>
<dbReference type="SFLD" id="SFLDG01384">
    <property type="entry name" value="thioether_bond_formation_requi"/>
    <property type="match status" value="1"/>
</dbReference>
<dbReference type="Gene3D" id="3.20.20.70">
    <property type="entry name" value="Aldolase class I"/>
    <property type="match status" value="1"/>
</dbReference>
<keyword evidence="5" id="KW-0411">Iron-sulfur</keyword>
<dbReference type="PANTHER" id="PTHR43273:SF8">
    <property type="entry name" value="RADICAL SAM DOMAIN PROTEIN"/>
    <property type="match status" value="1"/>
</dbReference>
<dbReference type="CDD" id="cd01335">
    <property type="entry name" value="Radical_SAM"/>
    <property type="match status" value="1"/>
</dbReference>
<accession>A0A084T2B0</accession>
<evidence type="ECO:0000256" key="1">
    <source>
        <dbReference type="ARBA" id="ARBA00001966"/>
    </source>
</evidence>
<dbReference type="SUPFAM" id="SSF102114">
    <property type="entry name" value="Radical SAM enzymes"/>
    <property type="match status" value="1"/>
</dbReference>
<dbReference type="GO" id="GO:0046872">
    <property type="term" value="F:metal ion binding"/>
    <property type="evidence" value="ECO:0007669"/>
    <property type="project" value="UniProtKB-KW"/>
</dbReference>
<dbReference type="AlphaFoldDB" id="A0A084T2B0"/>
<dbReference type="SFLD" id="SFLDG01386">
    <property type="entry name" value="main_SPASM_domain-containing"/>
    <property type="match status" value="1"/>
</dbReference>
<dbReference type="InterPro" id="IPR023867">
    <property type="entry name" value="Sulphatase_maturase_rSAM"/>
</dbReference>
<dbReference type="InterPro" id="IPR023885">
    <property type="entry name" value="4Fe4S-binding_SPASM_dom"/>
</dbReference>
<gene>
    <name evidence="7" type="ORF">Q664_00310</name>
</gene>
<evidence type="ECO:0000313" key="8">
    <source>
        <dbReference type="Proteomes" id="UP000028547"/>
    </source>
</evidence>
<dbReference type="EMBL" id="JPMI01000003">
    <property type="protein sequence ID" value="KFA94845.1"/>
    <property type="molecule type" value="Genomic_DNA"/>
</dbReference>
<keyword evidence="3" id="KW-0479">Metal-binding</keyword>
<dbReference type="InterPro" id="IPR007197">
    <property type="entry name" value="rSAM"/>
</dbReference>
<dbReference type="Proteomes" id="UP000028547">
    <property type="component" value="Unassembled WGS sequence"/>
</dbReference>
<dbReference type="InterPro" id="IPR013785">
    <property type="entry name" value="Aldolase_TIM"/>
</dbReference>
<evidence type="ECO:0000313" key="7">
    <source>
        <dbReference type="EMBL" id="KFA94845.1"/>
    </source>
</evidence>
<dbReference type="RefSeq" id="WP_052517483.1">
    <property type="nucleotide sequence ID" value="NZ_JPMI01000003.1"/>
</dbReference>
<comment type="caution">
    <text evidence="7">The sequence shown here is derived from an EMBL/GenBank/DDBJ whole genome shotgun (WGS) entry which is preliminary data.</text>
</comment>
<evidence type="ECO:0000256" key="2">
    <source>
        <dbReference type="ARBA" id="ARBA00022691"/>
    </source>
</evidence>
<sequence length="462" mass="50955">MRAPSEVLAAPPATSEARRLFSLSAPHAPSVHLFQTEQGHHLLVVNGSRLFDVDAEVFESLDRARLARDEASLQRQLEELGVSEAPFIDDQPVESPPVRALSLAVAQKCNLGCTYCYAQQGDFGGPARNMPLRTALDSVELLLRDVGQGERVNLSFLGGEPLFNRSVIRAATQRAQELARARGVSLTLSLTTNGTLLNAEDADFLEEHGFAVTVSLDGLQETHDRLRAFKGGQGSFARVMENVAPLLSRQRRMQVSARVTVTPRNLALRETLDAFVDMGFHSVGFSPMLSSPTGRDEMGHAELELMLEQMVACGREFERRLIAGQRYPFSNMVNAMREIHKGTHRPYPCGAGAGYFGVSASGELAACHRFVGDEEGAMGDVATGVDRTRQARWLTERHVHRQEPCRSCWARYMCSGGCHHEVIQRGRPACDYIRGWLHYCLEAYSRLSQARPDYFGLTPAAG</sequence>
<reference evidence="7 8" key="1">
    <citation type="submission" date="2014-07" db="EMBL/GenBank/DDBJ databases">
        <title>Draft Genome Sequence of Gephyronic Acid Producer, Cystobacter violaceus Strain Cb vi76.</title>
        <authorList>
            <person name="Stevens D.C."/>
            <person name="Young J."/>
            <person name="Carmichael R."/>
            <person name="Tan J."/>
            <person name="Taylor R.E."/>
        </authorList>
    </citation>
    <scope>NUCLEOTIDE SEQUENCE [LARGE SCALE GENOMIC DNA]</scope>
    <source>
        <strain evidence="7 8">Cb vi76</strain>
    </source>
</reference>
<dbReference type="PANTHER" id="PTHR43273">
    <property type="entry name" value="ANAEROBIC SULFATASE-MATURATING ENZYME HOMOLOG ASLB-RELATED"/>
    <property type="match status" value="1"/>
</dbReference>
<dbReference type="SFLD" id="SFLDS00029">
    <property type="entry name" value="Radical_SAM"/>
    <property type="match status" value="1"/>
</dbReference>
<feature type="domain" description="Radical SAM core" evidence="6">
    <location>
        <begin position="93"/>
        <end position="316"/>
    </location>
</feature>
<dbReference type="NCBIfam" id="TIGR04085">
    <property type="entry name" value="rSAM_more_4Fe4S"/>
    <property type="match status" value="1"/>
</dbReference>
<name>A0A084T2B0_9BACT</name>